<dbReference type="PANTHER" id="PTHR28118">
    <property type="entry name" value="POLYNUCLEOTIDE 5'-TRIPHOSPHATASE-RELATED"/>
    <property type="match status" value="1"/>
</dbReference>
<evidence type="ECO:0000313" key="7">
    <source>
        <dbReference type="Proteomes" id="UP000030750"/>
    </source>
</evidence>
<keyword evidence="1" id="KW-0507">mRNA processing</keyword>
<reference evidence="6" key="2">
    <citation type="submission" date="2013-10" db="EMBL/GenBank/DDBJ databases">
        <authorList>
            <person name="Aslett M."/>
        </authorList>
    </citation>
    <scope>NUCLEOTIDE SEQUENCE [LARGE SCALE GENOMIC DNA]</scope>
    <source>
        <strain evidence="6">Houghton</strain>
    </source>
</reference>
<dbReference type="InterPro" id="IPR040343">
    <property type="entry name" value="Cet1/Ctl1"/>
</dbReference>
<dbReference type="PANTHER" id="PTHR28118:SF1">
    <property type="entry name" value="POLYNUCLEOTIDE 5'-TRIPHOSPHATASE CTL1-RELATED"/>
    <property type="match status" value="1"/>
</dbReference>
<dbReference type="SUPFAM" id="SSF55154">
    <property type="entry name" value="CYTH-like phosphatases"/>
    <property type="match status" value="1"/>
</dbReference>
<protein>
    <recommendedName>
        <fullName evidence="3">mRNA 5'-phosphatase</fullName>
        <ecNumber evidence="3">3.6.1.74</ecNumber>
    </recommendedName>
</protein>
<dbReference type="Proteomes" id="UP000030750">
    <property type="component" value="Unassembled WGS sequence"/>
</dbReference>
<feature type="compositionally biased region" description="Pro residues" evidence="5">
    <location>
        <begin position="338"/>
        <end position="348"/>
    </location>
</feature>
<evidence type="ECO:0000256" key="4">
    <source>
        <dbReference type="ARBA" id="ARBA00047740"/>
    </source>
</evidence>
<name>U6LVF3_9EIME</name>
<sequence length="422" mass="44985">MQEENPSQQLHAQSTRISEPVPRGPLPASALVLAEALDASFCPLVDELAQQLVQQLLLLHEEHPSLFQTVQGAPAGGPPGAPSAGGPPFSLELEGRLGVLLERDRGSRIRLPPGGGEEGGPQARFAAGVSAAHFAELKELLLRVAAGSSSAAAACMQQHLALMGMGPALELPEDSEKCSKKENTIPHISGDDWQVLPEVETEENYYHIPALQAPARFSSKLVPGGSQGGPPGAPRGPPPYHGGPFMGGPVSIQGLGQVLMSPGIYKKNLLQWNVYTGADKEDAFASTDEWGPPSGAPDDTAERTRVDYRLAINFEHKIEVKDLQKSLMQMACGGRGGPGPPPGYPGGPPGSMGNNTEPQLRRRRLRQSLVHRSGLRVDLTKVQQQQKPTGGGPRADSKREAPGRWQYEVELELHPKQIAKAS</sequence>
<reference evidence="6" key="1">
    <citation type="submission" date="2013-10" db="EMBL/GenBank/DDBJ databases">
        <title>Genomic analysis of the causative agents of coccidiosis in chickens.</title>
        <authorList>
            <person name="Reid A.J."/>
            <person name="Blake D."/>
            <person name="Billington K."/>
            <person name="Browne H."/>
            <person name="Dunn M."/>
            <person name="Hung S."/>
            <person name="Kawahara F."/>
            <person name="Miranda-Saavedra D."/>
            <person name="Mourier T."/>
            <person name="Nagra H."/>
            <person name="Otto T.D."/>
            <person name="Rawlings N."/>
            <person name="Sanchez A."/>
            <person name="Sanders M."/>
            <person name="Subramaniam C."/>
            <person name="Tay Y."/>
            <person name="Dear P."/>
            <person name="Doerig C."/>
            <person name="Gruber A."/>
            <person name="Parkinson J."/>
            <person name="Shirley M."/>
            <person name="Wan K.L."/>
            <person name="Berriman M."/>
            <person name="Tomley F."/>
            <person name="Pain A."/>
        </authorList>
    </citation>
    <scope>NUCLEOTIDE SEQUENCE [LARGE SCALE GENOMIC DNA]</scope>
    <source>
        <strain evidence="6">Houghton</strain>
    </source>
</reference>
<dbReference type="GO" id="GO:0004651">
    <property type="term" value="F:polynucleotide 5'-phosphatase activity"/>
    <property type="evidence" value="ECO:0007669"/>
    <property type="project" value="InterPro"/>
</dbReference>
<gene>
    <name evidence="6" type="ORF">EBH_0055590</name>
</gene>
<organism evidence="6 7">
    <name type="scientific">Eimeria brunetti</name>
    <dbReference type="NCBI Taxonomy" id="51314"/>
    <lineage>
        <taxon>Eukaryota</taxon>
        <taxon>Sar</taxon>
        <taxon>Alveolata</taxon>
        <taxon>Apicomplexa</taxon>
        <taxon>Conoidasida</taxon>
        <taxon>Coccidia</taxon>
        <taxon>Eucoccidiorida</taxon>
        <taxon>Eimeriorina</taxon>
        <taxon>Eimeriidae</taxon>
        <taxon>Eimeria</taxon>
    </lineage>
</organism>
<dbReference type="InterPro" id="IPR037009">
    <property type="entry name" value="mRNA_triPase_Cet1_sf"/>
</dbReference>
<dbReference type="VEuPathDB" id="ToxoDB:EBH_0055590"/>
<keyword evidence="2" id="KW-0378">Hydrolase</keyword>
<evidence type="ECO:0000256" key="2">
    <source>
        <dbReference type="ARBA" id="ARBA00022801"/>
    </source>
</evidence>
<dbReference type="OrthoDB" id="272147at2759"/>
<evidence type="ECO:0000313" key="6">
    <source>
        <dbReference type="EMBL" id="CDJ53248.1"/>
    </source>
</evidence>
<dbReference type="InterPro" id="IPR033469">
    <property type="entry name" value="CYTH-like_dom_sf"/>
</dbReference>
<feature type="region of interest" description="Disordered" evidence="5">
    <location>
        <begin position="218"/>
        <end position="245"/>
    </location>
</feature>
<dbReference type="AlphaFoldDB" id="U6LVF3"/>
<feature type="region of interest" description="Disordered" evidence="5">
    <location>
        <begin position="333"/>
        <end position="422"/>
    </location>
</feature>
<evidence type="ECO:0000256" key="3">
    <source>
        <dbReference type="ARBA" id="ARBA00035028"/>
    </source>
</evidence>
<dbReference type="GO" id="GO:0006397">
    <property type="term" value="P:mRNA processing"/>
    <property type="evidence" value="ECO:0007669"/>
    <property type="project" value="UniProtKB-KW"/>
</dbReference>
<feature type="region of interest" description="Disordered" evidence="5">
    <location>
        <begin position="1"/>
        <end position="23"/>
    </location>
</feature>
<feature type="compositionally biased region" description="Polar residues" evidence="5">
    <location>
        <begin position="1"/>
        <end position="17"/>
    </location>
</feature>
<comment type="catalytic activity">
    <reaction evidence="4">
        <text>a 5'-end triphospho-ribonucleoside in mRNA + H2O = a 5'-end diphospho-ribonucleoside in mRNA + phosphate + H(+)</text>
        <dbReference type="Rhea" id="RHEA:67004"/>
        <dbReference type="Rhea" id="RHEA-COMP:17164"/>
        <dbReference type="Rhea" id="RHEA-COMP:17165"/>
        <dbReference type="ChEBI" id="CHEBI:15377"/>
        <dbReference type="ChEBI" id="CHEBI:15378"/>
        <dbReference type="ChEBI" id="CHEBI:43474"/>
        <dbReference type="ChEBI" id="CHEBI:167616"/>
        <dbReference type="ChEBI" id="CHEBI:167618"/>
        <dbReference type="EC" id="3.6.1.74"/>
    </reaction>
    <physiologicalReaction direction="left-to-right" evidence="4">
        <dbReference type="Rhea" id="RHEA:67005"/>
    </physiologicalReaction>
</comment>
<feature type="compositionally biased region" description="Pro residues" evidence="5">
    <location>
        <begin position="231"/>
        <end position="241"/>
    </location>
</feature>
<dbReference type="EC" id="3.6.1.74" evidence="3"/>
<dbReference type="EMBL" id="HG713285">
    <property type="protein sequence ID" value="CDJ53248.1"/>
    <property type="molecule type" value="Genomic_DNA"/>
</dbReference>
<accession>U6LVF3</accession>
<evidence type="ECO:0000256" key="5">
    <source>
        <dbReference type="SAM" id="MobiDB-lite"/>
    </source>
</evidence>
<dbReference type="Gene3D" id="3.20.100.10">
    <property type="entry name" value="mRNA triphosphatase Cet1-like"/>
    <property type="match status" value="1"/>
</dbReference>
<keyword evidence="7" id="KW-1185">Reference proteome</keyword>
<evidence type="ECO:0000256" key="1">
    <source>
        <dbReference type="ARBA" id="ARBA00022664"/>
    </source>
</evidence>
<proteinExistence type="predicted"/>
<dbReference type="GO" id="GO:0140818">
    <property type="term" value="F:mRNA 5'-triphosphate monophosphatase activity"/>
    <property type="evidence" value="ECO:0007669"/>
    <property type="project" value="UniProtKB-EC"/>
</dbReference>